<dbReference type="CDD" id="cd06558">
    <property type="entry name" value="crotonase-like"/>
    <property type="match status" value="1"/>
</dbReference>
<name>A0A1Y0EJU7_9BURK</name>
<reference evidence="3 4" key="1">
    <citation type="submission" date="2017-05" db="EMBL/GenBank/DDBJ databases">
        <authorList>
            <person name="Song R."/>
            <person name="Chenine A.L."/>
            <person name="Ruprecht R.M."/>
        </authorList>
    </citation>
    <scope>NUCLEOTIDE SEQUENCE [LARGE SCALE GENOMIC DNA]</scope>
    <source>
        <strain evidence="3 4">DSM 26136</strain>
    </source>
</reference>
<dbReference type="EMBL" id="CP021455">
    <property type="protein sequence ID" value="ARU03924.1"/>
    <property type="molecule type" value="Genomic_DNA"/>
</dbReference>
<dbReference type="InterPro" id="IPR001753">
    <property type="entry name" value="Enoyl-CoA_hydra/iso"/>
</dbReference>
<dbReference type="GO" id="GO:0006635">
    <property type="term" value="P:fatty acid beta-oxidation"/>
    <property type="evidence" value="ECO:0007669"/>
    <property type="project" value="TreeGrafter"/>
</dbReference>
<dbReference type="InterPro" id="IPR014748">
    <property type="entry name" value="Enoyl-CoA_hydra_C"/>
</dbReference>
<dbReference type="InterPro" id="IPR029045">
    <property type="entry name" value="ClpP/crotonase-like_dom_sf"/>
</dbReference>
<dbReference type="OrthoDB" id="9777711at2"/>
<keyword evidence="2" id="KW-0456">Lyase</keyword>
<dbReference type="SUPFAM" id="SSF52096">
    <property type="entry name" value="ClpP/crotonase"/>
    <property type="match status" value="1"/>
</dbReference>
<evidence type="ECO:0000256" key="1">
    <source>
        <dbReference type="ARBA" id="ARBA00005254"/>
    </source>
</evidence>
<dbReference type="PANTHER" id="PTHR11941:SF133">
    <property type="entry name" value="1,2-EPOXYPHENYLACETYL-COA ISOMERASE"/>
    <property type="match status" value="1"/>
</dbReference>
<comment type="similarity">
    <text evidence="1">Belongs to the enoyl-CoA hydratase/isomerase family.</text>
</comment>
<sequence length="262" mass="28209">MDHPSFDHIRYEQDDGVALITLHRPERLNALNIGLMADLQAGLRHALDNGRTRAVVLTGAGRGFCAGADLSASRATTGDIDGGMRDHFNPTLQMVSEFPLPLITAVNGPAAGGGSSLALAGDMVLAAESAYFQQSFSNIGLVPDMGASWVLPRSLSRSRANALAMLGDRLSAREAAEWGLILKCVPDAELMTEARALAQRLASRATQALSLTKRLMRQGLDNSLRDQLLLEQEFQRAARATDDATEARQAFLDKRPAVFKGR</sequence>
<gene>
    <name evidence="3" type="ORF">CCO03_03840</name>
</gene>
<dbReference type="Proteomes" id="UP000196138">
    <property type="component" value="Chromosome"/>
</dbReference>
<dbReference type="Gene3D" id="3.90.226.10">
    <property type="entry name" value="2-enoyl-CoA Hydratase, Chain A, domain 1"/>
    <property type="match status" value="1"/>
</dbReference>
<proteinExistence type="inferred from homology"/>
<protein>
    <recommendedName>
        <fullName evidence="5">2-(1,2-epoxy-1,2-dihydrophenyl)acetyl-CoA isomerase</fullName>
    </recommendedName>
</protein>
<dbReference type="PANTHER" id="PTHR11941">
    <property type="entry name" value="ENOYL-COA HYDRATASE-RELATED"/>
    <property type="match status" value="1"/>
</dbReference>
<dbReference type="Pfam" id="PF00378">
    <property type="entry name" value="ECH_1"/>
    <property type="match status" value="1"/>
</dbReference>
<dbReference type="KEGG" id="cser:CCO03_03840"/>
<organism evidence="3 4">
    <name type="scientific">Comamonas serinivorans</name>
    <dbReference type="NCBI Taxonomy" id="1082851"/>
    <lineage>
        <taxon>Bacteria</taxon>
        <taxon>Pseudomonadati</taxon>
        <taxon>Pseudomonadota</taxon>
        <taxon>Betaproteobacteria</taxon>
        <taxon>Burkholderiales</taxon>
        <taxon>Comamonadaceae</taxon>
        <taxon>Comamonas</taxon>
    </lineage>
</organism>
<dbReference type="RefSeq" id="WP_087277481.1">
    <property type="nucleotide sequence ID" value="NZ_CP021455.1"/>
</dbReference>
<dbReference type="AlphaFoldDB" id="A0A1Y0EJU7"/>
<evidence type="ECO:0008006" key="5">
    <source>
        <dbReference type="Google" id="ProtNLM"/>
    </source>
</evidence>
<evidence type="ECO:0000256" key="2">
    <source>
        <dbReference type="ARBA" id="ARBA00023239"/>
    </source>
</evidence>
<accession>A0A1Y0EJU7</accession>
<dbReference type="Gene3D" id="1.10.12.10">
    <property type="entry name" value="Lyase 2-enoyl-coa Hydratase, Chain A, domain 2"/>
    <property type="match status" value="1"/>
</dbReference>
<evidence type="ECO:0000313" key="4">
    <source>
        <dbReference type="Proteomes" id="UP000196138"/>
    </source>
</evidence>
<dbReference type="GO" id="GO:0016829">
    <property type="term" value="F:lyase activity"/>
    <property type="evidence" value="ECO:0007669"/>
    <property type="project" value="UniProtKB-KW"/>
</dbReference>
<keyword evidence="4" id="KW-1185">Reference proteome</keyword>
<evidence type="ECO:0000313" key="3">
    <source>
        <dbReference type="EMBL" id="ARU03924.1"/>
    </source>
</evidence>